<dbReference type="Proteomes" id="UP000509510">
    <property type="component" value="Chromosome III"/>
</dbReference>
<reference evidence="2" key="1">
    <citation type="submission" date="2020-06" db="EMBL/GenBank/DDBJ databases">
        <title>A chromosome-scale genome assembly of Talaromyces rugulosus W13939.</title>
        <authorList>
            <person name="Wang B."/>
            <person name="Guo L."/>
            <person name="Ye K."/>
            <person name="Wang L."/>
        </authorList>
    </citation>
    <scope>NUCLEOTIDE SEQUENCE [LARGE SCALE GENOMIC DNA]</scope>
    <source>
        <strain evidence="2">W13939</strain>
    </source>
</reference>
<accession>A0A7H8QZ53</accession>
<evidence type="ECO:0000313" key="1">
    <source>
        <dbReference type="EMBL" id="QKX59379.1"/>
    </source>
</evidence>
<dbReference type="GeneID" id="55994008"/>
<gene>
    <name evidence="1" type="ORF">TRUGW13939_06513</name>
</gene>
<sequence length="303" mass="33687">MSHDQESAGSKNREREMFLAHLPPDTPVYCDHDYRDLETLPTPDSIGDSFVVVTDIAAELFDELDEQLPGLADYSPSLQLLIVKMRSLPHEEAAARLGAAIMQLASQMKLERRISLCGATRVDGPDRQKQADRSYKPARQRREWPTVAVEIDYSESRAKLEKDSIWWINASQGQVRQTITLDIKQGTGNIEIISRVPALSILPRQLAVSSRGRRIFTRPIGHLPIPRINHRITIKRGQGGANSTITGGDLTIPFATMLLDQPGEGEGDLVITADALLHRVAGPIWDAIDDAEVIRGKKKARKH</sequence>
<dbReference type="AlphaFoldDB" id="A0A7H8QZ53"/>
<dbReference type="RefSeq" id="XP_035345557.1">
    <property type="nucleotide sequence ID" value="XM_035489664.1"/>
</dbReference>
<proteinExistence type="predicted"/>
<protein>
    <submittedName>
        <fullName evidence="1">Uncharacterized protein</fullName>
    </submittedName>
</protein>
<keyword evidence="2" id="KW-1185">Reference proteome</keyword>
<dbReference type="EMBL" id="CP055900">
    <property type="protein sequence ID" value="QKX59379.1"/>
    <property type="molecule type" value="Genomic_DNA"/>
</dbReference>
<dbReference type="KEGG" id="trg:TRUGW13939_06513"/>
<organism evidence="1 2">
    <name type="scientific">Talaromyces rugulosus</name>
    <name type="common">Penicillium rugulosum</name>
    <dbReference type="NCBI Taxonomy" id="121627"/>
    <lineage>
        <taxon>Eukaryota</taxon>
        <taxon>Fungi</taxon>
        <taxon>Dikarya</taxon>
        <taxon>Ascomycota</taxon>
        <taxon>Pezizomycotina</taxon>
        <taxon>Eurotiomycetes</taxon>
        <taxon>Eurotiomycetidae</taxon>
        <taxon>Eurotiales</taxon>
        <taxon>Trichocomaceae</taxon>
        <taxon>Talaromyces</taxon>
        <taxon>Talaromyces sect. Islandici</taxon>
    </lineage>
</organism>
<dbReference type="OrthoDB" id="4226005at2759"/>
<evidence type="ECO:0000313" key="2">
    <source>
        <dbReference type="Proteomes" id="UP000509510"/>
    </source>
</evidence>
<name>A0A7H8QZ53_TALRU</name>